<proteinExistence type="predicted"/>
<accession>A0ABR8WKI7</accession>
<sequence length="275" mass="31779">MINKLKKLWEVYRKERYQENLRHVMDHKTGLTPAEHARLLAFPEFVPGEASLFGQPFSFSHGPSLIHSVDEIFKEEIYKFTSESPTPYIIDCGANIGLSVLYFKRLFPNSEIVAFEPDEKIFKILERNTNSLENVTIEKKAVWTEETTLEFFSEGALAGSVVTDFSNKNNIIEIETVDLKKFLNRKVDFLKIDIEGAENTVFFDIADHLHHVQNLFLEYHGLIGEPQNLGEILNVLKEKGFQYYIRLAGETIKFPYCGEKPSTFNQQLNILCYRT</sequence>
<dbReference type="InterPro" id="IPR052514">
    <property type="entry name" value="SAM-dependent_MTase"/>
</dbReference>
<evidence type="ECO:0000259" key="1">
    <source>
        <dbReference type="Pfam" id="PF05050"/>
    </source>
</evidence>
<feature type="domain" description="Methyltransferase FkbM" evidence="1">
    <location>
        <begin position="91"/>
        <end position="243"/>
    </location>
</feature>
<dbReference type="PANTHER" id="PTHR34203">
    <property type="entry name" value="METHYLTRANSFERASE, FKBM FAMILY PROTEIN"/>
    <property type="match status" value="1"/>
</dbReference>
<dbReference type="Gene3D" id="3.40.50.150">
    <property type="entry name" value="Vaccinia Virus protein VP39"/>
    <property type="match status" value="1"/>
</dbReference>
<gene>
    <name evidence="2" type="ORF">H9628_03760</name>
</gene>
<dbReference type="InterPro" id="IPR029063">
    <property type="entry name" value="SAM-dependent_MTases_sf"/>
</dbReference>
<dbReference type="SUPFAM" id="SSF53335">
    <property type="entry name" value="S-adenosyl-L-methionine-dependent methyltransferases"/>
    <property type="match status" value="1"/>
</dbReference>
<dbReference type="GO" id="GO:0032259">
    <property type="term" value="P:methylation"/>
    <property type="evidence" value="ECO:0007669"/>
    <property type="project" value="UniProtKB-KW"/>
</dbReference>
<keyword evidence="2" id="KW-0808">Transferase</keyword>
<comment type="caution">
    <text evidence="2">The sequence shown here is derived from an EMBL/GenBank/DDBJ whole genome shotgun (WGS) entry which is preliminary data.</text>
</comment>
<protein>
    <submittedName>
        <fullName evidence="2">FkbM family methyltransferase</fullName>
    </submittedName>
</protein>
<dbReference type="Proteomes" id="UP000626242">
    <property type="component" value="Unassembled WGS sequence"/>
</dbReference>
<dbReference type="EMBL" id="JACSPS010000001">
    <property type="protein sequence ID" value="MBD8017579.1"/>
    <property type="molecule type" value="Genomic_DNA"/>
</dbReference>
<dbReference type="RefSeq" id="WP_251832780.1">
    <property type="nucleotide sequence ID" value="NZ_JACSPS010000001.1"/>
</dbReference>
<evidence type="ECO:0000313" key="3">
    <source>
        <dbReference type="Proteomes" id="UP000626242"/>
    </source>
</evidence>
<dbReference type="PANTHER" id="PTHR34203:SF15">
    <property type="entry name" value="SLL1173 PROTEIN"/>
    <property type="match status" value="1"/>
</dbReference>
<dbReference type="NCBIfam" id="TIGR01444">
    <property type="entry name" value="fkbM_fam"/>
    <property type="match status" value="1"/>
</dbReference>
<dbReference type="GO" id="GO:0008168">
    <property type="term" value="F:methyltransferase activity"/>
    <property type="evidence" value="ECO:0007669"/>
    <property type="project" value="UniProtKB-KW"/>
</dbReference>
<keyword evidence="2" id="KW-0489">Methyltransferase</keyword>
<organism evidence="2 3">
    <name type="scientific">Kaistella pullorum</name>
    <dbReference type="NCBI Taxonomy" id="2763074"/>
    <lineage>
        <taxon>Bacteria</taxon>
        <taxon>Pseudomonadati</taxon>
        <taxon>Bacteroidota</taxon>
        <taxon>Flavobacteriia</taxon>
        <taxon>Flavobacteriales</taxon>
        <taxon>Weeksellaceae</taxon>
        <taxon>Chryseobacterium group</taxon>
        <taxon>Kaistella</taxon>
    </lineage>
</organism>
<name>A0ABR8WKI7_9FLAO</name>
<dbReference type="Pfam" id="PF05050">
    <property type="entry name" value="Methyltransf_21"/>
    <property type="match status" value="1"/>
</dbReference>
<keyword evidence="3" id="KW-1185">Reference proteome</keyword>
<dbReference type="InterPro" id="IPR006342">
    <property type="entry name" value="FkbM_mtfrase"/>
</dbReference>
<evidence type="ECO:0000313" key="2">
    <source>
        <dbReference type="EMBL" id="MBD8017579.1"/>
    </source>
</evidence>
<reference evidence="2 3" key="1">
    <citation type="submission" date="2020-08" db="EMBL/GenBank/DDBJ databases">
        <title>A Genomic Blueprint of the Chicken Gut Microbiome.</title>
        <authorList>
            <person name="Gilroy R."/>
            <person name="Ravi A."/>
            <person name="Getino M."/>
            <person name="Pursley I."/>
            <person name="Horton D.L."/>
            <person name="Alikhan N.-F."/>
            <person name="Baker D."/>
            <person name="Gharbi K."/>
            <person name="Hall N."/>
            <person name="Watson M."/>
            <person name="Adriaenssens E.M."/>
            <person name="Foster-Nyarko E."/>
            <person name="Jarju S."/>
            <person name="Secka A."/>
            <person name="Antonio M."/>
            <person name="Oren A."/>
            <person name="Chaudhuri R."/>
            <person name="La Ragione R.M."/>
            <person name="Hildebrand F."/>
            <person name="Pallen M.J."/>
        </authorList>
    </citation>
    <scope>NUCLEOTIDE SEQUENCE [LARGE SCALE GENOMIC DNA]</scope>
    <source>
        <strain evidence="2 3">Sa1CVA4</strain>
    </source>
</reference>